<feature type="compositionally biased region" description="Basic and acidic residues" evidence="1">
    <location>
        <begin position="250"/>
        <end position="272"/>
    </location>
</feature>
<protein>
    <submittedName>
        <fullName evidence="3">Uncharacterized protein</fullName>
    </submittedName>
</protein>
<keyword evidence="4" id="KW-1185">Reference proteome</keyword>
<evidence type="ECO:0000256" key="2">
    <source>
        <dbReference type="SAM" id="SignalP"/>
    </source>
</evidence>
<feature type="signal peptide" evidence="2">
    <location>
        <begin position="1"/>
        <end position="18"/>
    </location>
</feature>
<gene>
    <name evidence="3" type="ORF">EAH_00032920</name>
</gene>
<name>U6GGF7_EIMAC</name>
<evidence type="ECO:0000256" key="1">
    <source>
        <dbReference type="SAM" id="MobiDB-lite"/>
    </source>
</evidence>
<feature type="region of interest" description="Disordered" evidence="1">
    <location>
        <begin position="113"/>
        <end position="138"/>
    </location>
</feature>
<feature type="chain" id="PRO_5004670565" evidence="2">
    <location>
        <begin position="19"/>
        <end position="326"/>
    </location>
</feature>
<dbReference type="AlphaFoldDB" id="U6GGF7"/>
<feature type="compositionally biased region" description="Low complexity" evidence="1">
    <location>
        <begin position="303"/>
        <end position="317"/>
    </location>
</feature>
<dbReference type="RefSeq" id="XP_013251395.1">
    <property type="nucleotide sequence ID" value="XM_013395941.1"/>
</dbReference>
<dbReference type="GeneID" id="25271362"/>
<sequence length="326" mass="36833">MLRLRIFLRFLFFSLLSSLVVFFLSRSNDFSVIEEANAQYYGWGGGRWGRGRYGGYGWGYPYYSGYYSPLLYGYSTLGLGSGWGSSYYYPYSSLYPYYSGGFRYLAHLQKKQNRNSNSNSNSNTNINDSNSNISSESSIPRELRFVQGQEAASEEEIPQQHFDGGAIEETEEVDEDLIAPQIFRDFFLPLLVEEIAIRNAEKTEGKGTTTTTVFPILKEREFEPEREERDSERITTTTTTTTASPSLVLLKEEKDKLEEEKEREREVAKETETTTLPPLPALEENKAAAEPPLSAPHSHSLRIPTSSSTIPPAAAPAEVEEKHSEE</sequence>
<evidence type="ECO:0000313" key="3">
    <source>
        <dbReference type="EMBL" id="CDI78378.1"/>
    </source>
</evidence>
<organism evidence="3 4">
    <name type="scientific">Eimeria acervulina</name>
    <name type="common">Coccidian parasite</name>
    <dbReference type="NCBI Taxonomy" id="5801"/>
    <lineage>
        <taxon>Eukaryota</taxon>
        <taxon>Sar</taxon>
        <taxon>Alveolata</taxon>
        <taxon>Apicomplexa</taxon>
        <taxon>Conoidasida</taxon>
        <taxon>Coccidia</taxon>
        <taxon>Eucoccidiorida</taxon>
        <taxon>Eimeriorina</taxon>
        <taxon>Eimeriidae</taxon>
        <taxon>Eimeria</taxon>
    </lineage>
</organism>
<dbReference type="VEuPathDB" id="ToxoDB:EAH_00032920"/>
<dbReference type="EMBL" id="HG670860">
    <property type="protein sequence ID" value="CDI78378.1"/>
    <property type="molecule type" value="Genomic_DNA"/>
</dbReference>
<accession>U6GGF7</accession>
<feature type="compositionally biased region" description="Basic and acidic residues" evidence="1">
    <location>
        <begin position="220"/>
        <end position="233"/>
    </location>
</feature>
<keyword evidence="2" id="KW-0732">Signal</keyword>
<feature type="region of interest" description="Disordered" evidence="1">
    <location>
        <begin position="220"/>
        <end position="326"/>
    </location>
</feature>
<proteinExistence type="predicted"/>
<evidence type="ECO:0000313" key="4">
    <source>
        <dbReference type="Proteomes" id="UP000018050"/>
    </source>
</evidence>
<feature type="compositionally biased region" description="Low complexity" evidence="1">
    <location>
        <begin position="114"/>
        <end position="138"/>
    </location>
</feature>
<reference evidence="3" key="1">
    <citation type="submission" date="2013-10" db="EMBL/GenBank/DDBJ databases">
        <title>Genomic analysis of the causative agents of coccidiosis in chickens.</title>
        <authorList>
            <person name="Reid A.J."/>
            <person name="Blake D."/>
            <person name="Billington K."/>
            <person name="Browne H."/>
            <person name="Dunn M."/>
            <person name="Hung S."/>
            <person name="Kawahara F."/>
            <person name="Miranda-Saavedra D."/>
            <person name="Mourier T."/>
            <person name="Nagra H."/>
            <person name="Otto T.D."/>
            <person name="Rawlings N."/>
            <person name="Sanchez A."/>
            <person name="Sanders M."/>
            <person name="Subramaniam C."/>
            <person name="Tay Y."/>
            <person name="Dear P."/>
            <person name="Doerig C."/>
            <person name="Gruber A."/>
            <person name="Parkinson J."/>
            <person name="Shirley M."/>
            <person name="Wan K.L."/>
            <person name="Berriman M."/>
            <person name="Tomley F."/>
            <person name="Pain A."/>
        </authorList>
    </citation>
    <scope>NUCLEOTIDE SEQUENCE</scope>
    <source>
        <strain evidence="3">Houghton</strain>
    </source>
</reference>
<reference evidence="3" key="2">
    <citation type="submission" date="2013-10" db="EMBL/GenBank/DDBJ databases">
        <authorList>
            <person name="Aslett M."/>
        </authorList>
    </citation>
    <scope>NUCLEOTIDE SEQUENCE</scope>
    <source>
        <strain evidence="3">Houghton</strain>
    </source>
</reference>
<dbReference type="Proteomes" id="UP000018050">
    <property type="component" value="Unassembled WGS sequence"/>
</dbReference>